<dbReference type="SUPFAM" id="SSF103515">
    <property type="entry name" value="Autotransporter"/>
    <property type="match status" value="1"/>
</dbReference>
<dbReference type="Gene3D" id="2.160.20.20">
    <property type="match status" value="1"/>
</dbReference>
<dbReference type="CDD" id="cd01344">
    <property type="entry name" value="PL2_Passenger_AT"/>
    <property type="match status" value="1"/>
</dbReference>
<dbReference type="EMBL" id="JAYMYY010000003">
    <property type="protein sequence ID" value="MEO3990773.1"/>
    <property type="molecule type" value="Genomic_DNA"/>
</dbReference>
<evidence type="ECO:0000256" key="1">
    <source>
        <dbReference type="SAM" id="MobiDB-lite"/>
    </source>
</evidence>
<dbReference type="InterPro" id="IPR050909">
    <property type="entry name" value="Bact_Autotransporter_VF"/>
</dbReference>
<dbReference type="InterPro" id="IPR006315">
    <property type="entry name" value="OM_autotransptr_brl_dom"/>
</dbReference>
<feature type="domain" description="Autotransporter" evidence="2">
    <location>
        <begin position="720"/>
        <end position="1001"/>
    </location>
</feature>
<dbReference type="SUPFAM" id="SSF51126">
    <property type="entry name" value="Pectin lyase-like"/>
    <property type="match status" value="1"/>
</dbReference>
<keyword evidence="4" id="KW-1185">Reference proteome</keyword>
<proteinExistence type="predicted"/>
<evidence type="ECO:0000313" key="3">
    <source>
        <dbReference type="EMBL" id="MEO3990773.1"/>
    </source>
</evidence>
<comment type="caution">
    <text evidence="3">The sequence shown here is derived from an EMBL/GenBank/DDBJ whole genome shotgun (WGS) entry which is preliminary data.</text>
</comment>
<dbReference type="InterPro" id="IPR043990">
    <property type="entry name" value="AC_1"/>
</dbReference>
<dbReference type="Pfam" id="PF18883">
    <property type="entry name" value="AC_1"/>
    <property type="match status" value="1"/>
</dbReference>
<dbReference type="Gene3D" id="2.40.128.130">
    <property type="entry name" value="Autotransporter beta-domain"/>
    <property type="match status" value="1"/>
</dbReference>
<dbReference type="InterPro" id="IPR036709">
    <property type="entry name" value="Autotransporte_beta_dom_sf"/>
</dbReference>
<reference evidence="3 4" key="1">
    <citation type="submission" date="2024-01" db="EMBL/GenBank/DDBJ databases">
        <title>Pseudocitrobacter sp. Endophytic strain Cyp-38L.</title>
        <authorList>
            <person name="Amer M.A."/>
            <person name="Hamed S.M."/>
        </authorList>
    </citation>
    <scope>NUCLEOTIDE SEQUENCE [LARGE SCALE GENOMIC DNA]</scope>
    <source>
        <strain evidence="3 4">Cyp38S</strain>
    </source>
</reference>
<dbReference type="RefSeq" id="WP_347795163.1">
    <property type="nucleotide sequence ID" value="NZ_JAYMYY010000003.1"/>
</dbReference>
<dbReference type="PANTHER" id="PTHR12338:SF5">
    <property type="entry name" value="ANTIGEN 43-RELATED"/>
    <property type="match status" value="1"/>
</dbReference>
<dbReference type="Proteomes" id="UP001444146">
    <property type="component" value="Unassembled WGS sequence"/>
</dbReference>
<feature type="region of interest" description="Disordered" evidence="1">
    <location>
        <begin position="573"/>
        <end position="675"/>
    </location>
</feature>
<dbReference type="InterPro" id="IPR005546">
    <property type="entry name" value="Autotransporte_beta"/>
</dbReference>
<dbReference type="InterPro" id="IPR012332">
    <property type="entry name" value="Autotransporter_pectin_lyase_C"/>
</dbReference>
<dbReference type="SMART" id="SM00869">
    <property type="entry name" value="Autotransporter"/>
    <property type="match status" value="1"/>
</dbReference>
<dbReference type="NCBIfam" id="TIGR01414">
    <property type="entry name" value="autotrans_barl"/>
    <property type="match status" value="1"/>
</dbReference>
<gene>
    <name evidence="3" type="ORF">VSR74_13250</name>
</gene>
<protein>
    <submittedName>
        <fullName evidence="3">Autotransporter outer membrane beta-barrel domain-containing protein</fullName>
    </submittedName>
</protein>
<evidence type="ECO:0000313" key="4">
    <source>
        <dbReference type="Proteomes" id="UP001444146"/>
    </source>
</evidence>
<dbReference type="PANTHER" id="PTHR12338">
    <property type="entry name" value="AUTOTRANSPORTER"/>
    <property type="match status" value="1"/>
</dbReference>
<name>A0ABV0HK65_9ENTR</name>
<organism evidence="3 4">
    <name type="scientific">Pseudocitrobacter cyperus</name>
    <dbReference type="NCBI Taxonomy" id="3112843"/>
    <lineage>
        <taxon>Bacteria</taxon>
        <taxon>Pseudomonadati</taxon>
        <taxon>Pseudomonadota</taxon>
        <taxon>Gammaproteobacteria</taxon>
        <taxon>Enterobacterales</taxon>
        <taxon>Enterobacteriaceae</taxon>
        <taxon>Pseudocitrobacter</taxon>
    </lineage>
</organism>
<dbReference type="InterPro" id="IPR011050">
    <property type="entry name" value="Pectin_lyase_fold/virulence"/>
</dbReference>
<dbReference type="PROSITE" id="PS51208">
    <property type="entry name" value="AUTOTRANSPORTER"/>
    <property type="match status" value="1"/>
</dbReference>
<dbReference type="Pfam" id="PF03797">
    <property type="entry name" value="Autotransporter"/>
    <property type="match status" value="1"/>
</dbReference>
<accession>A0ABV0HK65</accession>
<sequence>MMVSCSLLPFSVFSADIEIADKENVSAIWSFNQSVIAPASTIKTANGNITVNGSVTVDSSKISSALAKYIIYTQGSTINLGQDSTINSANSANIITVEGGGRVIASDIDIIGTEGNYAGAMGKMYGINTIAPNDNASGTFLDFSGLTRLTLNNFTGDVVGIMAECAAGIACNTSQDINLQLENIGLNVAASENATGIEASGQNIAFNESSIVIDSEGINSVINGLVADNGVIQASGYTDLTVSGNGILTAVSASGEQANIDLQGGTAITLYRYQDGEQGATGIVANDGAAVHLSDSWITLYSNAAVTDTDRFLVAQNSLGDTASHIQVDGAFTAAIDSASVKPASAIYIGAEGNSTINLNGDVTLGDLRNADIATAFLAQENGQITMKDQKLTAWGNIIADDGAIELVTADNSYLYSTLSTLNGGTVNLSLNGSNSVWDMTGNSTLSSLALSGGQINFLNESSSEFKTLTVDGDYNGDGGTLLMNVTLNGDSDSPGDKMIVTGDSSGATNVKFNNIYGHGEHTDRGIELITIAGASDGQFALDRRVGIGLYDYALVQKGQNWYLSNSVDDITTGETEAPASETETDENESATGDTPANPSPPEDAGDTPTAPETAEEAGDTPVAPETAEEAGDTPAVPATPEDAGAGDETNNVVNDDTPAQPAEEGTGNSNTSDSRYDYAKVYRPESGSYIANIAAANTLFMTRLHDRQGEHTWADPVTGERHSTTMWMRNSASHNRFEEAGGQLISRSNNYTLLIGGDVGRWSTTGQDSLRFGLMTGYSRSNSHSRSQITGYTSRGKVNGYSAGLYATWFANEETREGAWVDSWMLYNWFDNEVSGHQMRTEKYRSRGITASLEAGYALPVGSSENFSYWLEPRGQAVLMNVKADDLTEEQGTRVSSTGDGNVMTQLGVRALMKGKPEKGISDKVKFYVESNWIHNTRAFGVRMNGEKNTIQGSQNQLEARVGVEGQMSDRLALWIDAGHQIGQNKYSESRGTLGIKYQF</sequence>
<evidence type="ECO:0000259" key="2">
    <source>
        <dbReference type="PROSITE" id="PS51208"/>
    </source>
</evidence>